<proteinExistence type="predicted"/>
<comment type="caution">
    <text evidence="2">The sequence shown here is derived from an EMBL/GenBank/DDBJ whole genome shotgun (WGS) entry which is preliminary data.</text>
</comment>
<evidence type="ECO:0000313" key="2">
    <source>
        <dbReference type="EMBL" id="KAL0067739.1"/>
    </source>
</evidence>
<sequence>MLWYKSISAWIESEGRRLPQYKATERWPQRPDSRDEDYPTISCWIPSELGQTFEICFTDDDLQGSICGYVEIDGTKCGSKFLRAPMDNEKVMRKDGVRTSNTEMSYFQFADVVTTDDDDYRGQATEGMGEIRVTMRAVHISRPHDEGRRRPRSSFPTFDRRVIHEKDKKGLMHSVRFTTNSRGGGGVQRSKPPLKVVPYQPIVEFVFRYAPLDKLRADGIVPPLEAPVKVETKNDEVPKADFIDLTIDDDPPVPKEKAFIDLTIDGDVNLGVLQVQLKDESEKEIILILDDEDDEEEPEPILQIFQ</sequence>
<dbReference type="InterPro" id="IPR057678">
    <property type="entry name" value="DUF7918"/>
</dbReference>
<protein>
    <recommendedName>
        <fullName evidence="1">DUF7918 domain-containing protein</fullName>
    </recommendedName>
</protein>
<feature type="domain" description="DUF7918" evidence="1">
    <location>
        <begin position="8"/>
        <end position="222"/>
    </location>
</feature>
<dbReference type="Pfam" id="PF25534">
    <property type="entry name" value="DUF7918"/>
    <property type="match status" value="1"/>
</dbReference>
<dbReference type="EMBL" id="JBBXMP010000023">
    <property type="protein sequence ID" value="KAL0067739.1"/>
    <property type="molecule type" value="Genomic_DNA"/>
</dbReference>
<evidence type="ECO:0000259" key="1">
    <source>
        <dbReference type="Pfam" id="PF25534"/>
    </source>
</evidence>
<reference evidence="2 3" key="1">
    <citation type="submission" date="2024-05" db="EMBL/GenBank/DDBJ databases">
        <title>A draft genome resource for the thread blight pathogen Marasmius tenuissimus strain MS-2.</title>
        <authorList>
            <person name="Yulfo-Soto G.E."/>
            <person name="Baruah I.K."/>
            <person name="Amoako-Attah I."/>
            <person name="Bukari Y."/>
            <person name="Meinhardt L.W."/>
            <person name="Bailey B.A."/>
            <person name="Cohen S.P."/>
        </authorList>
    </citation>
    <scope>NUCLEOTIDE SEQUENCE [LARGE SCALE GENOMIC DNA]</scope>
    <source>
        <strain evidence="2 3">MS-2</strain>
    </source>
</reference>
<organism evidence="2 3">
    <name type="scientific">Marasmius tenuissimus</name>
    <dbReference type="NCBI Taxonomy" id="585030"/>
    <lineage>
        <taxon>Eukaryota</taxon>
        <taxon>Fungi</taxon>
        <taxon>Dikarya</taxon>
        <taxon>Basidiomycota</taxon>
        <taxon>Agaricomycotina</taxon>
        <taxon>Agaricomycetes</taxon>
        <taxon>Agaricomycetidae</taxon>
        <taxon>Agaricales</taxon>
        <taxon>Marasmiineae</taxon>
        <taxon>Marasmiaceae</taxon>
        <taxon>Marasmius</taxon>
    </lineage>
</organism>
<dbReference type="Proteomes" id="UP001437256">
    <property type="component" value="Unassembled WGS sequence"/>
</dbReference>
<gene>
    <name evidence="2" type="ORF">AAF712_005179</name>
</gene>
<evidence type="ECO:0000313" key="3">
    <source>
        <dbReference type="Proteomes" id="UP001437256"/>
    </source>
</evidence>
<dbReference type="PANTHER" id="PTHR36223">
    <property type="entry name" value="BETA-LACTAMASE-TYPE TRANSPEPTIDASE FOLD DOMAIN CONTAINING PROTEIN"/>
    <property type="match status" value="1"/>
</dbReference>
<keyword evidence="3" id="KW-1185">Reference proteome</keyword>
<accession>A0ABR3A362</accession>
<dbReference type="PANTHER" id="PTHR36223:SF1">
    <property type="entry name" value="TRANSCRIPTION ELONGATION FACTOR EAF N-TERMINAL DOMAIN-CONTAINING PROTEIN"/>
    <property type="match status" value="1"/>
</dbReference>
<name>A0ABR3A362_9AGAR</name>